<dbReference type="PROSITE" id="PS01184">
    <property type="entry name" value="UBIE_2"/>
    <property type="match status" value="1"/>
</dbReference>
<keyword evidence="5" id="KW-1185">Reference proteome</keyword>
<dbReference type="Gene3D" id="3.40.50.150">
    <property type="entry name" value="Vaccinia Virus protein VP39"/>
    <property type="match status" value="1"/>
</dbReference>
<dbReference type="InterPro" id="IPR023576">
    <property type="entry name" value="UbiE/COQ5_MeTrFase_CS"/>
</dbReference>
<keyword evidence="2" id="KW-0808">Transferase</keyword>
<evidence type="ECO:0008006" key="6">
    <source>
        <dbReference type="Google" id="ProtNLM"/>
    </source>
</evidence>
<comment type="caution">
    <text evidence="4">The sequence shown here is derived from an EMBL/GenBank/DDBJ whole genome shotgun (WGS) entry which is preliminary data.</text>
</comment>
<dbReference type="AlphaFoldDB" id="A0AAW0DX82"/>
<evidence type="ECO:0000256" key="1">
    <source>
        <dbReference type="ARBA" id="ARBA00022603"/>
    </source>
</evidence>
<gene>
    <name evidence="4" type="ORF">VNI00_002802</name>
</gene>
<dbReference type="Proteomes" id="UP001383192">
    <property type="component" value="Unassembled WGS sequence"/>
</dbReference>
<dbReference type="EMBL" id="JAYKXP010000007">
    <property type="protein sequence ID" value="KAK7056250.1"/>
    <property type="molecule type" value="Genomic_DNA"/>
</dbReference>
<sequence length="295" mass="32664">MSEDPSSHSNFVVLNRGDAERERLNQMFEFYKTFHNRNLIVDPAYSTQQQEQASTSRQVSGLILIESLGAWVLSLAKELPPTTKLYAVDLAPTLWPSHDVPPNVHYTVSSVTSLPKDWSSKFDLVNQSLLGSSLKASDWPLDVAELYRVTKPGGNLQLVDVTGLPVYPKPPEGTAARAVWEFWSGLKKKAGYLESVPCEVPSMLENVGFCDVRVQIKAAPKLGRRFGGEEGVEALEIAKKSLVAMKEVVLLNDGFGIVKDEKDFDELVEKFETEPEEMVAATGLEFCFICAKKPA</sequence>
<keyword evidence="3" id="KW-0949">S-adenosyl-L-methionine</keyword>
<dbReference type="InterPro" id="IPR029063">
    <property type="entry name" value="SAM-dependent_MTases_sf"/>
</dbReference>
<evidence type="ECO:0000256" key="3">
    <source>
        <dbReference type="ARBA" id="ARBA00022691"/>
    </source>
</evidence>
<accession>A0AAW0DX82</accession>
<evidence type="ECO:0000256" key="2">
    <source>
        <dbReference type="ARBA" id="ARBA00022679"/>
    </source>
</evidence>
<protein>
    <recommendedName>
        <fullName evidence="6">Methyltransferase type 11 domain-containing protein</fullName>
    </recommendedName>
</protein>
<dbReference type="GO" id="GO:0008168">
    <property type="term" value="F:methyltransferase activity"/>
    <property type="evidence" value="ECO:0007669"/>
    <property type="project" value="UniProtKB-KW"/>
</dbReference>
<organism evidence="4 5">
    <name type="scientific">Paramarasmius palmivorus</name>
    <dbReference type="NCBI Taxonomy" id="297713"/>
    <lineage>
        <taxon>Eukaryota</taxon>
        <taxon>Fungi</taxon>
        <taxon>Dikarya</taxon>
        <taxon>Basidiomycota</taxon>
        <taxon>Agaricomycotina</taxon>
        <taxon>Agaricomycetes</taxon>
        <taxon>Agaricomycetidae</taxon>
        <taxon>Agaricales</taxon>
        <taxon>Marasmiineae</taxon>
        <taxon>Marasmiaceae</taxon>
        <taxon>Paramarasmius</taxon>
    </lineage>
</organism>
<dbReference type="GO" id="GO:0032259">
    <property type="term" value="P:methylation"/>
    <property type="evidence" value="ECO:0007669"/>
    <property type="project" value="UniProtKB-KW"/>
</dbReference>
<evidence type="ECO:0000313" key="4">
    <source>
        <dbReference type="EMBL" id="KAK7056250.1"/>
    </source>
</evidence>
<proteinExistence type="predicted"/>
<evidence type="ECO:0000313" key="5">
    <source>
        <dbReference type="Proteomes" id="UP001383192"/>
    </source>
</evidence>
<dbReference type="SUPFAM" id="SSF53335">
    <property type="entry name" value="S-adenosyl-L-methionine-dependent methyltransferases"/>
    <property type="match status" value="1"/>
</dbReference>
<reference evidence="4 5" key="1">
    <citation type="submission" date="2024-01" db="EMBL/GenBank/DDBJ databases">
        <title>A draft genome for a cacao thread blight-causing isolate of Paramarasmius palmivorus.</title>
        <authorList>
            <person name="Baruah I.K."/>
            <person name="Bukari Y."/>
            <person name="Amoako-Attah I."/>
            <person name="Meinhardt L.W."/>
            <person name="Bailey B.A."/>
            <person name="Cohen S.P."/>
        </authorList>
    </citation>
    <scope>NUCLEOTIDE SEQUENCE [LARGE SCALE GENOMIC DNA]</scope>
    <source>
        <strain evidence="4 5">GH-12</strain>
    </source>
</reference>
<name>A0AAW0DX82_9AGAR</name>
<keyword evidence="1" id="KW-0489">Methyltransferase</keyword>